<name>A0A1V6QB83_9EURO</name>
<comment type="caution">
    <text evidence="2">The sequence shown here is derived from an EMBL/GenBank/DDBJ whole genome shotgun (WGS) entry which is preliminary data.</text>
</comment>
<sequence length="220" mass="23635">MKLPITIISMLALSYALTLTPRAAEGDPVVECGDLDVMTVDPLTSPRASPLATSGASLAPFDAVDASFYNSTVDTDTSPVEARSDGLGALRERACYKDAPYGCSGGYYWKACGNTNKGEWCWTAAKAGLGAWIKCSLDINALARHVRNVHKALGLKTVASHLFDCQARIPKMSFYTLLPSPRSIDAPFQESIKSLVRVVGSGEYKDKYMSKAPLLVSTFA</sequence>
<protein>
    <submittedName>
        <fullName evidence="2">Uncharacterized protein</fullName>
    </submittedName>
</protein>
<reference evidence="3" key="1">
    <citation type="journal article" date="2017" name="Nat. Microbiol.">
        <title>Global analysis of biosynthetic gene clusters reveals vast potential of secondary metabolite production in Penicillium species.</title>
        <authorList>
            <person name="Nielsen J.C."/>
            <person name="Grijseels S."/>
            <person name="Prigent S."/>
            <person name="Ji B."/>
            <person name="Dainat J."/>
            <person name="Nielsen K.F."/>
            <person name="Frisvad J.C."/>
            <person name="Workman M."/>
            <person name="Nielsen J."/>
        </authorList>
    </citation>
    <scope>NUCLEOTIDE SEQUENCE [LARGE SCALE GENOMIC DNA]</scope>
    <source>
        <strain evidence="3">IBT 31811</strain>
    </source>
</reference>
<evidence type="ECO:0000313" key="2">
    <source>
        <dbReference type="EMBL" id="OQD86489.1"/>
    </source>
</evidence>
<proteinExistence type="predicted"/>
<evidence type="ECO:0000313" key="3">
    <source>
        <dbReference type="Proteomes" id="UP000191672"/>
    </source>
</evidence>
<keyword evidence="3" id="KW-1185">Reference proteome</keyword>
<dbReference type="Proteomes" id="UP000191672">
    <property type="component" value="Unassembled WGS sequence"/>
</dbReference>
<gene>
    <name evidence="2" type="ORF">PENANT_c007G03076</name>
</gene>
<accession>A0A1V6QB83</accession>
<dbReference type="EMBL" id="MDYN01000007">
    <property type="protein sequence ID" value="OQD86489.1"/>
    <property type="molecule type" value="Genomic_DNA"/>
</dbReference>
<keyword evidence="1" id="KW-0732">Signal</keyword>
<feature type="chain" id="PRO_5012867609" evidence="1">
    <location>
        <begin position="27"/>
        <end position="220"/>
    </location>
</feature>
<evidence type="ECO:0000256" key="1">
    <source>
        <dbReference type="SAM" id="SignalP"/>
    </source>
</evidence>
<feature type="signal peptide" evidence="1">
    <location>
        <begin position="1"/>
        <end position="26"/>
    </location>
</feature>
<organism evidence="2 3">
    <name type="scientific">Penicillium antarcticum</name>
    <dbReference type="NCBI Taxonomy" id="416450"/>
    <lineage>
        <taxon>Eukaryota</taxon>
        <taxon>Fungi</taxon>
        <taxon>Dikarya</taxon>
        <taxon>Ascomycota</taxon>
        <taxon>Pezizomycotina</taxon>
        <taxon>Eurotiomycetes</taxon>
        <taxon>Eurotiomycetidae</taxon>
        <taxon>Eurotiales</taxon>
        <taxon>Aspergillaceae</taxon>
        <taxon>Penicillium</taxon>
    </lineage>
</organism>
<dbReference type="AlphaFoldDB" id="A0A1V6QB83"/>